<keyword evidence="4 11" id="KW-0235">DNA replication</keyword>
<dbReference type="Pfam" id="PF12169">
    <property type="entry name" value="DNA_pol3_gamma3"/>
    <property type="match status" value="1"/>
</dbReference>
<keyword evidence="8 11" id="KW-0067">ATP-binding</keyword>
<dbReference type="CDD" id="cd18137">
    <property type="entry name" value="HLD_clamp_pol_III_gamma_tau"/>
    <property type="match status" value="1"/>
</dbReference>
<keyword evidence="7" id="KW-0862">Zinc</keyword>
<evidence type="ECO:0000313" key="14">
    <source>
        <dbReference type="Proteomes" id="UP000177078"/>
    </source>
</evidence>
<evidence type="ECO:0000256" key="3">
    <source>
        <dbReference type="ARBA" id="ARBA00022695"/>
    </source>
</evidence>
<dbReference type="PANTHER" id="PTHR11669:SF0">
    <property type="entry name" value="PROTEIN STICHEL-LIKE 2"/>
    <property type="match status" value="1"/>
</dbReference>
<keyword evidence="6 11" id="KW-0547">Nucleotide-binding</keyword>
<dbReference type="InterPro" id="IPR003593">
    <property type="entry name" value="AAA+_ATPase"/>
</dbReference>
<dbReference type="AlphaFoldDB" id="A0A1G2RBT8"/>
<evidence type="ECO:0000256" key="7">
    <source>
        <dbReference type="ARBA" id="ARBA00022833"/>
    </source>
</evidence>
<dbReference type="PANTHER" id="PTHR11669">
    <property type="entry name" value="REPLICATION FACTOR C / DNA POLYMERASE III GAMMA-TAU SUBUNIT"/>
    <property type="match status" value="1"/>
</dbReference>
<dbReference type="GO" id="GO:0005524">
    <property type="term" value="F:ATP binding"/>
    <property type="evidence" value="ECO:0007669"/>
    <property type="project" value="UniProtKB-KW"/>
</dbReference>
<dbReference type="InterPro" id="IPR045085">
    <property type="entry name" value="HLD_clamp_pol_III_gamma_tau"/>
</dbReference>
<dbReference type="InterPro" id="IPR022754">
    <property type="entry name" value="DNA_pol_III_gamma-3"/>
</dbReference>
<keyword evidence="5" id="KW-0479">Metal-binding</keyword>
<evidence type="ECO:0000256" key="8">
    <source>
        <dbReference type="ARBA" id="ARBA00022840"/>
    </source>
</evidence>
<dbReference type="NCBIfam" id="TIGR01128">
    <property type="entry name" value="holA"/>
    <property type="match status" value="1"/>
</dbReference>
<dbReference type="InterPro" id="IPR008921">
    <property type="entry name" value="DNA_pol3_clamp-load_cplx_C"/>
</dbReference>
<dbReference type="Pfam" id="PF13177">
    <property type="entry name" value="DNA_pol3_delta2"/>
    <property type="match status" value="1"/>
</dbReference>
<evidence type="ECO:0000313" key="13">
    <source>
        <dbReference type="EMBL" id="OHA70314.1"/>
    </source>
</evidence>
<dbReference type="Gene3D" id="1.20.272.10">
    <property type="match status" value="1"/>
</dbReference>
<protein>
    <recommendedName>
        <fullName evidence="11">DNA polymerase III subunit gamma/tau</fullName>
        <ecNumber evidence="11">2.7.7.7</ecNumber>
    </recommendedName>
</protein>
<comment type="similarity">
    <text evidence="1 11">Belongs to the DnaX/STICHEL family.</text>
</comment>
<dbReference type="EC" id="2.7.7.7" evidence="11"/>
<name>A0A1G2RBT8_9BACT</name>
<dbReference type="InterPro" id="IPR050238">
    <property type="entry name" value="DNA_Rep/Repair_Clamp_Loader"/>
</dbReference>
<gene>
    <name evidence="11" type="primary">dnaX</name>
    <name evidence="13" type="ORF">A3F15_02645</name>
</gene>
<dbReference type="Gene3D" id="3.40.50.300">
    <property type="entry name" value="P-loop containing nucleotide triphosphate hydrolases"/>
    <property type="match status" value="1"/>
</dbReference>
<reference evidence="13 14" key="1">
    <citation type="journal article" date="2016" name="Nat. Commun.">
        <title>Thousands of microbial genomes shed light on interconnected biogeochemical processes in an aquifer system.</title>
        <authorList>
            <person name="Anantharaman K."/>
            <person name="Brown C.T."/>
            <person name="Hug L.A."/>
            <person name="Sharon I."/>
            <person name="Castelle C.J."/>
            <person name="Probst A.J."/>
            <person name="Thomas B.C."/>
            <person name="Singh A."/>
            <person name="Wilkins M.J."/>
            <person name="Karaoz U."/>
            <person name="Brodie E.L."/>
            <person name="Williams K.H."/>
            <person name="Hubbard S.S."/>
            <person name="Banfield J.F."/>
        </authorList>
    </citation>
    <scope>NUCLEOTIDE SEQUENCE [LARGE SCALE GENOMIC DNA]</scope>
</reference>
<dbReference type="EMBL" id="MHUC01000032">
    <property type="protein sequence ID" value="OHA70314.1"/>
    <property type="molecule type" value="Genomic_DNA"/>
</dbReference>
<dbReference type="GO" id="GO:0006261">
    <property type="term" value="P:DNA-templated DNA replication"/>
    <property type="evidence" value="ECO:0007669"/>
    <property type="project" value="TreeGrafter"/>
</dbReference>
<dbReference type="STRING" id="1802457.A3F15_02645"/>
<dbReference type="SMART" id="SM00382">
    <property type="entry name" value="AAA"/>
    <property type="match status" value="1"/>
</dbReference>
<dbReference type="FunFam" id="3.40.50.300:FF:000014">
    <property type="entry name" value="DNA polymerase III subunit gamma/tau"/>
    <property type="match status" value="1"/>
</dbReference>
<dbReference type="NCBIfam" id="NF004046">
    <property type="entry name" value="PRK05563.1"/>
    <property type="match status" value="1"/>
</dbReference>
<evidence type="ECO:0000256" key="10">
    <source>
        <dbReference type="ARBA" id="ARBA00049244"/>
    </source>
</evidence>
<dbReference type="Pfam" id="PF22608">
    <property type="entry name" value="DNAX_ATPase_lid"/>
    <property type="match status" value="1"/>
</dbReference>
<dbReference type="GO" id="GO:0009360">
    <property type="term" value="C:DNA polymerase III complex"/>
    <property type="evidence" value="ECO:0007669"/>
    <property type="project" value="InterPro"/>
</dbReference>
<dbReference type="GO" id="GO:0046872">
    <property type="term" value="F:metal ion binding"/>
    <property type="evidence" value="ECO:0007669"/>
    <property type="project" value="UniProtKB-KW"/>
</dbReference>
<accession>A0A1G2RBT8</accession>
<sequence length="376" mass="41833">MSLVLYRKYRPQSFSEIVGQEHIVQTLTNAIASGMVSHAYIFAGPRGSGKTTLARLLAKAVNCQNRGKNDAEPCNKCASCLEIMEGRSIDLIEIDAASNRGIDDIRALKDGIKFAPTKEKYKVYIIDESHQITKEAANALLKTLEEPPSHAIFVLATTEIHKMIPTIISRCQRFDFKKLTLIEIVKRLKIVAEKEKAKIDESAIELIALNSGGSFRDAESLLDQVLTFTGVSGKKGEIGVEDIKDLLGLIEIGLVSKFCDFLIEKKAKEAIEFLNDIMDRGMDVQEFAKAIISYLRQAFIVKVAADDAISIDNPLVAGLTKEELEKMTKQAKSFDEKELSRCLNLFLEAENKMRFSPIQQLPLELAIIEHCVPGEK</sequence>
<dbReference type="GO" id="GO:0003677">
    <property type="term" value="F:DNA binding"/>
    <property type="evidence" value="ECO:0007669"/>
    <property type="project" value="InterPro"/>
</dbReference>
<dbReference type="CDD" id="cd00009">
    <property type="entry name" value="AAA"/>
    <property type="match status" value="1"/>
</dbReference>
<evidence type="ECO:0000256" key="9">
    <source>
        <dbReference type="ARBA" id="ARBA00022932"/>
    </source>
</evidence>
<dbReference type="InterPro" id="IPR012763">
    <property type="entry name" value="DNA_pol_III_sug/sutau_N"/>
</dbReference>
<dbReference type="SUPFAM" id="SSF52540">
    <property type="entry name" value="P-loop containing nucleoside triphosphate hydrolases"/>
    <property type="match status" value="1"/>
</dbReference>
<evidence type="ECO:0000259" key="12">
    <source>
        <dbReference type="SMART" id="SM00382"/>
    </source>
</evidence>
<comment type="function">
    <text evidence="11">DNA polymerase III is a complex, multichain enzyme responsible for most of the replicative synthesis in bacteria. This DNA polymerase also exhibits 3' to 5' exonuclease activity.</text>
</comment>
<comment type="caution">
    <text evidence="13">The sequence shown here is derived from an EMBL/GenBank/DDBJ whole genome shotgun (WGS) entry which is preliminary data.</text>
</comment>
<dbReference type="GO" id="GO:0003887">
    <property type="term" value="F:DNA-directed DNA polymerase activity"/>
    <property type="evidence" value="ECO:0007669"/>
    <property type="project" value="UniProtKB-KW"/>
</dbReference>
<feature type="domain" description="AAA+ ATPase" evidence="12">
    <location>
        <begin position="36"/>
        <end position="180"/>
    </location>
</feature>
<dbReference type="InterPro" id="IPR027417">
    <property type="entry name" value="P-loop_NTPase"/>
</dbReference>
<evidence type="ECO:0000256" key="1">
    <source>
        <dbReference type="ARBA" id="ARBA00006360"/>
    </source>
</evidence>
<dbReference type="InterPro" id="IPR005790">
    <property type="entry name" value="DNA_polIII_delta"/>
</dbReference>
<organism evidence="13 14">
    <name type="scientific">Candidatus Wildermuthbacteria bacterium RIFCSPHIGHO2_12_FULL_40_12</name>
    <dbReference type="NCBI Taxonomy" id="1802457"/>
    <lineage>
        <taxon>Bacteria</taxon>
        <taxon>Candidatus Wildermuthiibacteriota</taxon>
    </lineage>
</organism>
<dbReference type="Proteomes" id="UP000177078">
    <property type="component" value="Unassembled WGS sequence"/>
</dbReference>
<dbReference type="NCBIfam" id="TIGR02397">
    <property type="entry name" value="dnaX_nterm"/>
    <property type="match status" value="1"/>
</dbReference>
<keyword evidence="2 11" id="KW-0808">Transferase</keyword>
<evidence type="ECO:0000256" key="4">
    <source>
        <dbReference type="ARBA" id="ARBA00022705"/>
    </source>
</evidence>
<evidence type="ECO:0000256" key="2">
    <source>
        <dbReference type="ARBA" id="ARBA00022679"/>
    </source>
</evidence>
<dbReference type="SUPFAM" id="SSF48019">
    <property type="entry name" value="post-AAA+ oligomerization domain-like"/>
    <property type="match status" value="1"/>
</dbReference>
<keyword evidence="9 11" id="KW-0239">DNA-directed DNA polymerase</keyword>
<evidence type="ECO:0000256" key="11">
    <source>
        <dbReference type="RuleBase" id="RU364063"/>
    </source>
</evidence>
<comment type="catalytic activity">
    <reaction evidence="10 11">
        <text>DNA(n) + a 2'-deoxyribonucleoside 5'-triphosphate = DNA(n+1) + diphosphate</text>
        <dbReference type="Rhea" id="RHEA:22508"/>
        <dbReference type="Rhea" id="RHEA-COMP:17339"/>
        <dbReference type="Rhea" id="RHEA-COMP:17340"/>
        <dbReference type="ChEBI" id="CHEBI:33019"/>
        <dbReference type="ChEBI" id="CHEBI:61560"/>
        <dbReference type="ChEBI" id="CHEBI:173112"/>
        <dbReference type="EC" id="2.7.7.7"/>
    </reaction>
</comment>
<dbReference type="Gene3D" id="1.10.8.60">
    <property type="match status" value="1"/>
</dbReference>
<evidence type="ECO:0000256" key="5">
    <source>
        <dbReference type="ARBA" id="ARBA00022723"/>
    </source>
</evidence>
<comment type="subunit">
    <text evidence="11">DNA polymerase III contains a core (composed of alpha, epsilon and theta chains) that associates with a tau subunit. This core dimerizes to form the POLIII' complex. PolIII' associates with the gamma complex (composed of gamma, delta, delta', psi and chi chains) and with the beta chain to form the complete DNA polymerase III complex.</text>
</comment>
<proteinExistence type="inferred from homology"/>
<keyword evidence="3 11" id="KW-0548">Nucleotidyltransferase</keyword>
<evidence type="ECO:0000256" key="6">
    <source>
        <dbReference type="ARBA" id="ARBA00022741"/>
    </source>
</evidence>